<dbReference type="InterPro" id="IPR059001">
    <property type="entry name" value="STX17_N"/>
</dbReference>
<sequence>MDDEDTLPLKRVEFSLTKFNEVAIPHHLDLLRQHKANIIKYERAGEWRRARVSAGEAARAAGRLRELLTELCALRARVRPADRARFDALTQRSRDATLRAVRDYLGSAPQTIDGAAAETAPVAGSAVSTDSVGVVAHAQPGTDLLAGDLQLYVDEQEVNLQEREALLRGCSELQAELLALHQVWEDTQRAALAQREQRRVLQVSAAESSVAVAADNIGAARQYLALGERLRAGAWGAGGAALGLVAAGPVGVMVGAKAGALAAAAGSVLGYLGASILARRRTQPEPDPGADKTE</sequence>
<proteinExistence type="predicted"/>
<organism evidence="3 4">
    <name type="scientific">Spodoptera frugiperda</name>
    <name type="common">Fall armyworm</name>
    <dbReference type="NCBI Taxonomy" id="7108"/>
    <lineage>
        <taxon>Eukaryota</taxon>
        <taxon>Metazoa</taxon>
        <taxon>Ecdysozoa</taxon>
        <taxon>Arthropoda</taxon>
        <taxon>Hexapoda</taxon>
        <taxon>Insecta</taxon>
        <taxon>Pterygota</taxon>
        <taxon>Neoptera</taxon>
        <taxon>Endopterygota</taxon>
        <taxon>Lepidoptera</taxon>
        <taxon>Glossata</taxon>
        <taxon>Ditrysia</taxon>
        <taxon>Noctuoidea</taxon>
        <taxon>Noctuidae</taxon>
        <taxon>Amphipyrinae</taxon>
        <taxon>Spodoptera</taxon>
    </lineage>
</organism>
<evidence type="ECO:0000259" key="2">
    <source>
        <dbReference type="Pfam" id="PF26585"/>
    </source>
</evidence>
<evidence type="ECO:0000313" key="3">
    <source>
        <dbReference type="Proteomes" id="UP000829999"/>
    </source>
</evidence>
<reference evidence="4" key="1">
    <citation type="submission" date="2025-08" db="UniProtKB">
        <authorList>
            <consortium name="RefSeq"/>
        </authorList>
    </citation>
    <scope>IDENTIFICATION</scope>
    <source>
        <tissue evidence="4">Whole larval tissue</tissue>
    </source>
</reference>
<dbReference type="Pfam" id="PF26585">
    <property type="entry name" value="STX17_N"/>
    <property type="match status" value="1"/>
</dbReference>
<evidence type="ECO:0000256" key="1">
    <source>
        <dbReference type="SAM" id="Phobius"/>
    </source>
</evidence>
<feature type="transmembrane region" description="Helical" evidence="1">
    <location>
        <begin position="258"/>
        <end position="278"/>
    </location>
</feature>
<evidence type="ECO:0000313" key="4">
    <source>
        <dbReference type="RefSeq" id="XP_035451450.2"/>
    </source>
</evidence>
<keyword evidence="1" id="KW-0812">Transmembrane</keyword>
<dbReference type="RefSeq" id="XP_035451450.2">
    <property type="nucleotide sequence ID" value="XM_035595557.2"/>
</dbReference>
<keyword evidence="3" id="KW-1185">Reference proteome</keyword>
<protein>
    <submittedName>
        <fullName evidence="4">Uncharacterized protein LOC118276934 isoform X1</fullName>
    </submittedName>
</protein>
<keyword evidence="1" id="KW-1133">Transmembrane helix</keyword>
<gene>
    <name evidence="4" type="primary">LOC118276934</name>
</gene>
<dbReference type="OrthoDB" id="10035606at2759"/>
<accession>A0A9R0DFK9</accession>
<feature type="transmembrane region" description="Helical" evidence="1">
    <location>
        <begin position="232"/>
        <end position="252"/>
    </location>
</feature>
<name>A0A9R0DFK9_SPOFR</name>
<keyword evidence="1" id="KW-0472">Membrane</keyword>
<dbReference type="CTD" id="38541"/>
<dbReference type="Proteomes" id="UP000829999">
    <property type="component" value="Chromosome 17"/>
</dbReference>
<dbReference type="AlphaFoldDB" id="A0A9R0DFK9"/>
<dbReference type="GeneID" id="118276934"/>
<feature type="domain" description="STX17-like N-terminal" evidence="2">
    <location>
        <begin position="10"/>
        <end position="106"/>
    </location>
</feature>